<dbReference type="SUPFAM" id="SSF81321">
    <property type="entry name" value="Family A G protein-coupled receptor-like"/>
    <property type="match status" value="1"/>
</dbReference>
<evidence type="ECO:0000256" key="5">
    <source>
        <dbReference type="ARBA" id="ARBA00022989"/>
    </source>
</evidence>
<accession>A0A7R9LI44</accession>
<dbReference type="PRINTS" id="PR00237">
    <property type="entry name" value="GPCRRHODOPSN"/>
</dbReference>
<keyword evidence="10" id="KW-0325">Glycoprotein</keyword>
<dbReference type="AlphaFoldDB" id="A0A7R9LI44"/>
<dbReference type="Proteomes" id="UP000759131">
    <property type="component" value="Unassembled WGS sequence"/>
</dbReference>
<evidence type="ECO:0000256" key="8">
    <source>
        <dbReference type="ARBA" id="ARBA00023157"/>
    </source>
</evidence>
<keyword evidence="7 13" id="KW-0472">Membrane</keyword>
<feature type="transmembrane region" description="Helical" evidence="13">
    <location>
        <begin position="183"/>
        <end position="208"/>
    </location>
</feature>
<evidence type="ECO:0000256" key="12">
    <source>
        <dbReference type="RuleBase" id="RU000688"/>
    </source>
</evidence>
<feature type="non-terminal residue" evidence="15">
    <location>
        <position position="1"/>
    </location>
</feature>
<feature type="domain" description="G-protein coupled receptors family 1 profile" evidence="14">
    <location>
        <begin position="83"/>
        <end position="321"/>
    </location>
</feature>
<proteinExistence type="inferred from homology"/>
<dbReference type="EMBL" id="CAJPIZ010024319">
    <property type="protein sequence ID" value="CAG2118438.1"/>
    <property type="molecule type" value="Genomic_DNA"/>
</dbReference>
<evidence type="ECO:0000256" key="1">
    <source>
        <dbReference type="ARBA" id="ARBA00004651"/>
    </source>
</evidence>
<dbReference type="PROSITE" id="PS50262">
    <property type="entry name" value="G_PROTEIN_RECEP_F1_2"/>
    <property type="match status" value="1"/>
</dbReference>
<evidence type="ECO:0000256" key="4">
    <source>
        <dbReference type="ARBA" id="ARBA00022692"/>
    </source>
</evidence>
<keyword evidence="5 13" id="KW-1133">Transmembrane helix</keyword>
<keyword evidence="6 12" id="KW-0297">G-protein coupled receptor</keyword>
<keyword evidence="4 12" id="KW-0812">Transmembrane</keyword>
<feature type="transmembrane region" description="Helical" evidence="13">
    <location>
        <begin position="104"/>
        <end position="129"/>
    </location>
</feature>
<dbReference type="GO" id="GO:0004930">
    <property type="term" value="F:G protein-coupled receptor activity"/>
    <property type="evidence" value="ECO:0007669"/>
    <property type="project" value="UniProtKB-KW"/>
</dbReference>
<evidence type="ECO:0000259" key="14">
    <source>
        <dbReference type="PROSITE" id="PS50262"/>
    </source>
</evidence>
<dbReference type="EMBL" id="OC878894">
    <property type="protein sequence ID" value="CAD7640851.1"/>
    <property type="molecule type" value="Genomic_DNA"/>
</dbReference>
<evidence type="ECO:0000256" key="13">
    <source>
        <dbReference type="SAM" id="Phobius"/>
    </source>
</evidence>
<dbReference type="PANTHER" id="PTHR45695">
    <property type="entry name" value="LEUCOKININ RECEPTOR-RELATED"/>
    <property type="match status" value="1"/>
</dbReference>
<dbReference type="PRINTS" id="PR00663">
    <property type="entry name" value="GALANINR"/>
</dbReference>
<keyword evidence="3" id="KW-1003">Cell membrane</keyword>
<dbReference type="InterPro" id="IPR000276">
    <property type="entry name" value="GPCR_Rhodpsn"/>
</dbReference>
<keyword evidence="9 12" id="KW-0675">Receptor</keyword>
<evidence type="ECO:0000256" key="9">
    <source>
        <dbReference type="ARBA" id="ARBA00023170"/>
    </source>
</evidence>
<comment type="subcellular location">
    <subcellularLocation>
        <location evidence="1">Cell membrane</location>
        <topology evidence="1">Multi-pass membrane protein</topology>
    </subcellularLocation>
</comment>
<name>A0A7R9LI44_9ACAR</name>
<evidence type="ECO:0000256" key="10">
    <source>
        <dbReference type="ARBA" id="ARBA00023180"/>
    </source>
</evidence>
<dbReference type="GO" id="GO:0005886">
    <property type="term" value="C:plasma membrane"/>
    <property type="evidence" value="ECO:0007669"/>
    <property type="project" value="UniProtKB-SubCell"/>
</dbReference>
<evidence type="ECO:0000256" key="2">
    <source>
        <dbReference type="ARBA" id="ARBA00010663"/>
    </source>
</evidence>
<evidence type="ECO:0000256" key="6">
    <source>
        <dbReference type="ARBA" id="ARBA00023040"/>
    </source>
</evidence>
<dbReference type="SMART" id="SM01381">
    <property type="entry name" value="7TM_GPCR_Srsx"/>
    <property type="match status" value="1"/>
</dbReference>
<dbReference type="PANTHER" id="PTHR45695:SF23">
    <property type="entry name" value="GALANIN-LIKE G-PROTEIN COUPLED RECEPTOR NPR-9"/>
    <property type="match status" value="1"/>
</dbReference>
<keyword evidence="8" id="KW-1015">Disulfide bond</keyword>
<feature type="transmembrane region" description="Helical" evidence="13">
    <location>
        <begin position="228"/>
        <end position="252"/>
    </location>
</feature>
<reference evidence="15" key="1">
    <citation type="submission" date="2020-11" db="EMBL/GenBank/DDBJ databases">
        <authorList>
            <person name="Tran Van P."/>
        </authorList>
    </citation>
    <scope>NUCLEOTIDE SEQUENCE</scope>
</reference>
<feature type="transmembrane region" description="Helical" evidence="13">
    <location>
        <begin position="141"/>
        <end position="162"/>
    </location>
</feature>
<protein>
    <recommendedName>
        <fullName evidence="14">G-protein coupled receptors family 1 profile domain-containing protein</fullName>
    </recommendedName>
</protein>
<sequence>MDENYPDSMSGYLMDQSVAIAESTTFETISTFCNQSLSMGLENESKLCNDPMEEMNEIEEVAKILSIIVPILFGIIVIVGLFGNALVVIVVACNPQMRSTTNLLIINLAIADLLFIVFCVPFTAWDYAFPFWPFGNVWCKIVQYLIVVCAYASIYTLVLMSLDRYLAVAHPIQSMSIRTERNAYLAIFMMWITIIVACIPALISHSVISFEGSEDSVCLFADEEYNKSLYQICFFLSSYVIPISIILILYVLMLKRLWFGVVPGGHMSAESVRSKKRVTRMVVVVVIIFACSWCPIQAILVLKSFGHYEIDTTKLIIQIAA</sequence>
<evidence type="ECO:0000313" key="16">
    <source>
        <dbReference type="Proteomes" id="UP000759131"/>
    </source>
</evidence>
<dbReference type="Gene3D" id="1.20.1070.10">
    <property type="entry name" value="Rhodopsin 7-helix transmembrane proteins"/>
    <property type="match status" value="1"/>
</dbReference>
<evidence type="ECO:0000256" key="3">
    <source>
        <dbReference type="ARBA" id="ARBA00022475"/>
    </source>
</evidence>
<dbReference type="CDD" id="cd15096">
    <property type="entry name" value="7tmA_AstA_R_insect"/>
    <property type="match status" value="1"/>
</dbReference>
<feature type="transmembrane region" description="Helical" evidence="13">
    <location>
        <begin position="64"/>
        <end position="92"/>
    </location>
</feature>
<evidence type="ECO:0000256" key="11">
    <source>
        <dbReference type="ARBA" id="ARBA00023224"/>
    </source>
</evidence>
<comment type="similarity">
    <text evidence="2 12">Belongs to the G-protein coupled receptor 1 family.</text>
</comment>
<gene>
    <name evidence="15" type="ORF">OSB1V03_LOCUS18390</name>
</gene>
<evidence type="ECO:0000256" key="7">
    <source>
        <dbReference type="ARBA" id="ARBA00023136"/>
    </source>
</evidence>
<evidence type="ECO:0000313" key="15">
    <source>
        <dbReference type="EMBL" id="CAD7640851.1"/>
    </source>
</evidence>
<dbReference type="InterPro" id="IPR000405">
    <property type="entry name" value="Galanin_rcpt"/>
</dbReference>
<feature type="transmembrane region" description="Helical" evidence="13">
    <location>
        <begin position="281"/>
        <end position="302"/>
    </location>
</feature>
<dbReference type="InterPro" id="IPR017452">
    <property type="entry name" value="GPCR_Rhodpsn_7TM"/>
</dbReference>
<organism evidence="15">
    <name type="scientific">Medioppia subpectinata</name>
    <dbReference type="NCBI Taxonomy" id="1979941"/>
    <lineage>
        <taxon>Eukaryota</taxon>
        <taxon>Metazoa</taxon>
        <taxon>Ecdysozoa</taxon>
        <taxon>Arthropoda</taxon>
        <taxon>Chelicerata</taxon>
        <taxon>Arachnida</taxon>
        <taxon>Acari</taxon>
        <taxon>Acariformes</taxon>
        <taxon>Sarcoptiformes</taxon>
        <taxon>Oribatida</taxon>
        <taxon>Brachypylina</taxon>
        <taxon>Oppioidea</taxon>
        <taxon>Oppiidae</taxon>
        <taxon>Medioppia</taxon>
    </lineage>
</organism>
<dbReference type="PROSITE" id="PS00237">
    <property type="entry name" value="G_PROTEIN_RECEP_F1_1"/>
    <property type="match status" value="1"/>
</dbReference>
<dbReference type="OrthoDB" id="2132067at2759"/>
<keyword evidence="16" id="KW-1185">Reference proteome</keyword>
<dbReference type="Pfam" id="PF00001">
    <property type="entry name" value="7tm_1"/>
    <property type="match status" value="1"/>
</dbReference>
<keyword evidence="11 12" id="KW-0807">Transducer</keyword>